<organism evidence="2 3">
    <name type="scientific">Chionoecetes opilio</name>
    <name type="common">Atlantic snow crab</name>
    <name type="synonym">Cancer opilio</name>
    <dbReference type="NCBI Taxonomy" id="41210"/>
    <lineage>
        <taxon>Eukaryota</taxon>
        <taxon>Metazoa</taxon>
        <taxon>Ecdysozoa</taxon>
        <taxon>Arthropoda</taxon>
        <taxon>Crustacea</taxon>
        <taxon>Multicrustacea</taxon>
        <taxon>Malacostraca</taxon>
        <taxon>Eumalacostraca</taxon>
        <taxon>Eucarida</taxon>
        <taxon>Decapoda</taxon>
        <taxon>Pleocyemata</taxon>
        <taxon>Brachyura</taxon>
        <taxon>Eubrachyura</taxon>
        <taxon>Majoidea</taxon>
        <taxon>Majidae</taxon>
        <taxon>Chionoecetes</taxon>
    </lineage>
</organism>
<keyword evidence="3" id="KW-1185">Reference proteome</keyword>
<dbReference type="Proteomes" id="UP000770661">
    <property type="component" value="Unassembled WGS sequence"/>
</dbReference>
<accession>A0A8J5D0P1</accession>
<sequence length="196" mass="20845">MYVVGKRPARESVNAHLSPAPPLSGQPNHENSPSRAPPPLISPPQSEITPRPLAYPVSCSASVSAATTPWPAGRCFGWPTRCRGCGTWWIQGRRSSVVPPSSDDPLAQPCTAYDLLAANNPPIATYGTRTLRLSVTPASSFIWSFGVGRGGSAYPGVDFLSFHDLLVVSPGAERLLHRPTNTIIPTVPLGDSERPA</sequence>
<dbReference type="EMBL" id="JACEEZ010007209">
    <property type="protein sequence ID" value="KAG0724215.1"/>
    <property type="molecule type" value="Genomic_DNA"/>
</dbReference>
<feature type="region of interest" description="Disordered" evidence="1">
    <location>
        <begin position="1"/>
        <end position="47"/>
    </location>
</feature>
<evidence type="ECO:0000256" key="1">
    <source>
        <dbReference type="SAM" id="MobiDB-lite"/>
    </source>
</evidence>
<reference evidence="2" key="1">
    <citation type="submission" date="2020-07" db="EMBL/GenBank/DDBJ databases">
        <title>The High-quality genome of the commercially important snow crab, Chionoecetes opilio.</title>
        <authorList>
            <person name="Jeong J.-H."/>
            <person name="Ryu S."/>
        </authorList>
    </citation>
    <scope>NUCLEOTIDE SEQUENCE</scope>
    <source>
        <strain evidence="2">MADBK_172401_WGS</strain>
        <tissue evidence="2">Digestive gland</tissue>
    </source>
</reference>
<gene>
    <name evidence="2" type="ORF">GWK47_041102</name>
</gene>
<dbReference type="OrthoDB" id="6932368at2759"/>
<name>A0A8J5D0P1_CHIOP</name>
<comment type="caution">
    <text evidence="2">The sequence shown here is derived from an EMBL/GenBank/DDBJ whole genome shotgun (WGS) entry which is preliminary data.</text>
</comment>
<proteinExistence type="predicted"/>
<dbReference type="AlphaFoldDB" id="A0A8J5D0P1"/>
<evidence type="ECO:0000313" key="2">
    <source>
        <dbReference type="EMBL" id="KAG0724215.1"/>
    </source>
</evidence>
<protein>
    <submittedName>
        <fullName evidence="2">Uncharacterized protein</fullName>
    </submittedName>
</protein>
<evidence type="ECO:0000313" key="3">
    <source>
        <dbReference type="Proteomes" id="UP000770661"/>
    </source>
</evidence>